<reference evidence="4" key="2">
    <citation type="submission" date="2016-04" db="EMBL/GenBank/DDBJ databases">
        <title>Planomonospora sphaerica JCM9374 whole genome shotgun sequence.</title>
        <authorList>
            <person name="Suzuki T."/>
            <person name="Dohra H."/>
            <person name="Kodani S."/>
        </authorList>
    </citation>
    <scope>NUCLEOTIDE SEQUENCE [LARGE SCALE GENOMIC DNA]</scope>
    <source>
        <strain evidence="4">JCM 9374</strain>
    </source>
</reference>
<protein>
    <submittedName>
        <fullName evidence="3">Transglycosylase family protein</fullName>
    </submittedName>
</protein>
<dbReference type="Pfam" id="PF06013">
    <property type="entry name" value="WXG100"/>
    <property type="match status" value="1"/>
</dbReference>
<dbReference type="Gene3D" id="1.10.287.1060">
    <property type="entry name" value="ESAT-6-like"/>
    <property type="match status" value="1"/>
</dbReference>
<evidence type="ECO:0000259" key="2">
    <source>
        <dbReference type="Pfam" id="PF01464"/>
    </source>
</evidence>
<proteinExistence type="predicted"/>
<dbReference type="SUPFAM" id="SSF140453">
    <property type="entry name" value="EsxAB dimer-like"/>
    <property type="match status" value="1"/>
</dbReference>
<dbReference type="RefSeq" id="WP_068897657.1">
    <property type="nucleotide sequence ID" value="NZ_BDCX01000007.1"/>
</dbReference>
<dbReference type="EMBL" id="BDCX01000007">
    <property type="protein sequence ID" value="GAT67604.1"/>
    <property type="molecule type" value="Genomic_DNA"/>
</dbReference>
<dbReference type="NCBIfam" id="TIGR03930">
    <property type="entry name" value="WXG100_ESAT6"/>
    <property type="match status" value="1"/>
</dbReference>
<dbReference type="Gene3D" id="1.10.530.10">
    <property type="match status" value="1"/>
</dbReference>
<feature type="compositionally biased region" description="Gly residues" evidence="1">
    <location>
        <begin position="212"/>
        <end position="238"/>
    </location>
</feature>
<dbReference type="Proteomes" id="UP000077701">
    <property type="component" value="Unassembled WGS sequence"/>
</dbReference>
<evidence type="ECO:0000256" key="1">
    <source>
        <dbReference type="SAM" id="MobiDB-lite"/>
    </source>
</evidence>
<dbReference type="InterPro" id="IPR010310">
    <property type="entry name" value="T7SS_ESAT-6-like"/>
</dbReference>
<evidence type="ECO:0000313" key="4">
    <source>
        <dbReference type="Proteomes" id="UP000077701"/>
    </source>
</evidence>
<sequence>MSLRDQVAGLPGGAELSELAGKVDGDPAAVRAVAARWRSAAGKVSDHTGGLGGAVAEVDAAWKGESADAFATYMRRYGRAGDALHDALTDCATALDTAAAALESAESRIGSIMGTLLDDVAAHRERNPGRSDKDLEPGIRSLVGRAVSDARPHVEAAGKAVTAAKDAVTRHMAERPLTFADIAAAGDERFVPAPGRTVDWERTAGYRPQDGAGNGGNGGGGNGGGGNGQGGGFGGYGSSGPPPPGGGPAPTGQVKEWIEQAIEILKAQGYPAEKMNPSDIWMIIQHESGGNPHAINNWDSNAAAGIPSKGLMQTIDPTFDRWSLPGHKDIYDPVDNIIAGVRYAIGRYGSVSAVPGVVGTKNGTGYVGY</sequence>
<feature type="domain" description="Transglycosylase SLT" evidence="2">
    <location>
        <begin position="274"/>
        <end position="345"/>
    </location>
</feature>
<dbReference type="InterPro" id="IPR008258">
    <property type="entry name" value="Transglycosylase_SLT_dom_1"/>
</dbReference>
<evidence type="ECO:0000313" key="3">
    <source>
        <dbReference type="EMBL" id="GAT67604.1"/>
    </source>
</evidence>
<gene>
    <name evidence="3" type="ORF">PS9374_03262</name>
</gene>
<comment type="caution">
    <text evidence="3">The sequence shown here is derived from an EMBL/GenBank/DDBJ whole genome shotgun (WGS) entry which is preliminary data.</text>
</comment>
<dbReference type="CDD" id="cd13402">
    <property type="entry name" value="LT_TF-like"/>
    <property type="match status" value="1"/>
</dbReference>
<organism evidence="3 4">
    <name type="scientific">Planomonospora sphaerica</name>
    <dbReference type="NCBI Taxonomy" id="161355"/>
    <lineage>
        <taxon>Bacteria</taxon>
        <taxon>Bacillati</taxon>
        <taxon>Actinomycetota</taxon>
        <taxon>Actinomycetes</taxon>
        <taxon>Streptosporangiales</taxon>
        <taxon>Streptosporangiaceae</taxon>
        <taxon>Planomonospora</taxon>
    </lineage>
</organism>
<dbReference type="SUPFAM" id="SSF53955">
    <property type="entry name" value="Lysozyme-like"/>
    <property type="match status" value="1"/>
</dbReference>
<dbReference type="InterPro" id="IPR036689">
    <property type="entry name" value="ESAT-6-like_sf"/>
</dbReference>
<name>A0A171D3R0_9ACTN</name>
<accession>A0A171D3R0</accession>
<feature type="region of interest" description="Disordered" evidence="1">
    <location>
        <begin position="200"/>
        <end position="252"/>
    </location>
</feature>
<dbReference type="AlphaFoldDB" id="A0A171D3R0"/>
<dbReference type="Pfam" id="PF01464">
    <property type="entry name" value="SLT"/>
    <property type="match status" value="1"/>
</dbReference>
<reference evidence="3 4" key="1">
    <citation type="journal article" date="2016" name="Genome Announc.">
        <title>Draft Genome Sequence of Planomonospora sphaerica JCM9374, a Rare Actinomycete.</title>
        <authorList>
            <person name="Dohra H."/>
            <person name="Suzuki T."/>
            <person name="Inoue Y."/>
            <person name="Kodani S."/>
        </authorList>
    </citation>
    <scope>NUCLEOTIDE SEQUENCE [LARGE SCALE GENOMIC DNA]</scope>
    <source>
        <strain evidence="3 4">JCM 9374</strain>
    </source>
</reference>
<keyword evidence="4" id="KW-1185">Reference proteome</keyword>
<dbReference type="InterPro" id="IPR023346">
    <property type="entry name" value="Lysozyme-like_dom_sf"/>
</dbReference>
<dbReference type="OrthoDB" id="4629613at2"/>
<dbReference type="STRING" id="161355.PS9374_03262"/>